<gene>
    <name evidence="1" type="ORF">Harvfovirus70_7</name>
</gene>
<proteinExistence type="predicted"/>
<sequence>MINISDVTSPSEARVAELKSGEKIEVIFN</sequence>
<organism evidence="1">
    <name type="scientific">Harvfovirus sp</name>
    <dbReference type="NCBI Taxonomy" id="2487768"/>
    <lineage>
        <taxon>Viruses</taxon>
        <taxon>Varidnaviria</taxon>
        <taxon>Bamfordvirae</taxon>
        <taxon>Nucleocytoviricota</taxon>
        <taxon>Megaviricetes</taxon>
        <taxon>Imitervirales</taxon>
        <taxon>Mimiviridae</taxon>
        <taxon>Klosneuvirinae</taxon>
    </lineage>
</organism>
<reference evidence="1" key="1">
    <citation type="submission" date="2018-10" db="EMBL/GenBank/DDBJ databases">
        <title>Hidden diversity of soil giant viruses.</title>
        <authorList>
            <person name="Schulz F."/>
            <person name="Alteio L."/>
            <person name="Goudeau D."/>
            <person name="Ryan E.M."/>
            <person name="Malmstrom R.R."/>
            <person name="Blanchard J."/>
            <person name="Woyke T."/>
        </authorList>
    </citation>
    <scope>NUCLEOTIDE SEQUENCE</scope>
    <source>
        <strain evidence="1">HAV1</strain>
    </source>
</reference>
<protein>
    <submittedName>
        <fullName evidence="1">Uncharacterized protein</fullName>
    </submittedName>
</protein>
<evidence type="ECO:0000313" key="1">
    <source>
        <dbReference type="EMBL" id="AYV81861.1"/>
    </source>
</evidence>
<dbReference type="EMBL" id="MK072312">
    <property type="protein sequence ID" value="AYV81861.1"/>
    <property type="molecule type" value="Genomic_DNA"/>
</dbReference>
<name>A0A3G5A6J7_9VIRU</name>
<accession>A0A3G5A6J7</accession>